<dbReference type="PANTHER" id="PTHR11567:SF110">
    <property type="entry name" value="2-PHOSPHOXYLOSE PHOSPHATASE 1"/>
    <property type="match status" value="1"/>
</dbReference>
<name>A0A2T9YNC5_9FUNG</name>
<evidence type="ECO:0008006" key="5">
    <source>
        <dbReference type="Google" id="ProtNLM"/>
    </source>
</evidence>
<evidence type="ECO:0000256" key="2">
    <source>
        <dbReference type="ARBA" id="ARBA00022801"/>
    </source>
</evidence>
<dbReference type="InterPro" id="IPR029033">
    <property type="entry name" value="His_PPase_superfam"/>
</dbReference>
<dbReference type="EMBL" id="MBFR01000114">
    <property type="protein sequence ID" value="PVU93811.1"/>
    <property type="molecule type" value="Genomic_DNA"/>
</dbReference>
<dbReference type="PANTHER" id="PTHR11567">
    <property type="entry name" value="ACID PHOSPHATASE-RELATED"/>
    <property type="match status" value="1"/>
</dbReference>
<proteinExistence type="inferred from homology"/>
<dbReference type="InterPro" id="IPR000560">
    <property type="entry name" value="His_Pase_clade-2"/>
</dbReference>
<accession>A0A2T9YNC5</accession>
<sequence>MSQNLSPSWLSILPPLNDEFIKNNYPSNLKLLQVHIYHRHGERAPIGSIFESIAPKSWDFCEKANLYHYQFRETMRKTLGTYHDANVTPVDLINKNEAVPSSFYKDARAERIFPLNLSLKKQTGAGGNISHKRNDPSSSYYKLATTKTCGWGQLSDAGWASMKRVGSHFRELYIERLGVLPTKRSDLDNSSLYVRTTDYSRTLESVSQVLSGLYPILGNKNTESAAPSYKQIPIFVRTTHGENMFFNYNCKSIIKLMKEMSKVSSEIFSSEIKELETELFSLSSIGEESRKTVESSNTIVPMHRIFDTLIAMKAHGIKLPSDITSDFIDKLGKYAVIKWFFGGVIERELQILQISPLSFEIANHIIYKVCEDSGQTSGIKTLPYEKSPKMMISSGHDTTIEPILFLLGYHNPDRSSDYKSYNIEWPDFGSAISLELFKGPKYQQSTKEERNESIKQINSTEMWPKTIRSDVDIGEYYIRAIYNGKALKIPSCQSKGNHLEGDSSSICTLEAFLRQIGPLVVSPREYKERCKSDMRNKPQE</sequence>
<dbReference type="GO" id="GO:0016791">
    <property type="term" value="F:phosphatase activity"/>
    <property type="evidence" value="ECO:0007669"/>
    <property type="project" value="TreeGrafter"/>
</dbReference>
<dbReference type="CDD" id="cd07061">
    <property type="entry name" value="HP_HAP_like"/>
    <property type="match status" value="1"/>
</dbReference>
<dbReference type="STRING" id="133385.A0A2T9YNC5"/>
<gene>
    <name evidence="3" type="ORF">BB561_003034</name>
</gene>
<dbReference type="Gene3D" id="3.40.50.1240">
    <property type="entry name" value="Phosphoglycerate mutase-like"/>
    <property type="match status" value="1"/>
</dbReference>
<keyword evidence="2" id="KW-0378">Hydrolase</keyword>
<protein>
    <recommendedName>
        <fullName evidence="5">Acid phosphatase</fullName>
    </recommendedName>
</protein>
<evidence type="ECO:0000313" key="3">
    <source>
        <dbReference type="EMBL" id="PVU93811.1"/>
    </source>
</evidence>
<dbReference type="SUPFAM" id="SSF53254">
    <property type="entry name" value="Phosphoglycerate mutase-like"/>
    <property type="match status" value="1"/>
</dbReference>
<dbReference type="Proteomes" id="UP000245383">
    <property type="component" value="Unassembled WGS sequence"/>
</dbReference>
<keyword evidence="4" id="KW-1185">Reference proteome</keyword>
<dbReference type="InterPro" id="IPR050645">
    <property type="entry name" value="Histidine_acid_phosphatase"/>
</dbReference>
<comment type="similarity">
    <text evidence="1">Belongs to the histidine acid phosphatase family.</text>
</comment>
<dbReference type="Pfam" id="PF00328">
    <property type="entry name" value="His_Phos_2"/>
    <property type="match status" value="1"/>
</dbReference>
<evidence type="ECO:0000256" key="1">
    <source>
        <dbReference type="ARBA" id="ARBA00005375"/>
    </source>
</evidence>
<evidence type="ECO:0000313" key="4">
    <source>
        <dbReference type="Proteomes" id="UP000245383"/>
    </source>
</evidence>
<comment type="caution">
    <text evidence="3">The sequence shown here is derived from an EMBL/GenBank/DDBJ whole genome shotgun (WGS) entry which is preliminary data.</text>
</comment>
<dbReference type="OrthoDB" id="10257284at2759"/>
<reference evidence="3 4" key="1">
    <citation type="journal article" date="2018" name="MBio">
        <title>Comparative Genomics Reveals the Core Gene Toolbox for the Fungus-Insect Symbiosis.</title>
        <authorList>
            <person name="Wang Y."/>
            <person name="Stata M."/>
            <person name="Wang W."/>
            <person name="Stajich J.E."/>
            <person name="White M.M."/>
            <person name="Moncalvo J.M."/>
        </authorList>
    </citation>
    <scope>NUCLEOTIDE SEQUENCE [LARGE SCALE GENOMIC DNA]</scope>
    <source>
        <strain evidence="3 4">SWE-8-4</strain>
    </source>
</reference>
<dbReference type="AlphaFoldDB" id="A0A2T9YNC5"/>
<organism evidence="3 4">
    <name type="scientific">Smittium simulii</name>
    <dbReference type="NCBI Taxonomy" id="133385"/>
    <lineage>
        <taxon>Eukaryota</taxon>
        <taxon>Fungi</taxon>
        <taxon>Fungi incertae sedis</taxon>
        <taxon>Zoopagomycota</taxon>
        <taxon>Kickxellomycotina</taxon>
        <taxon>Harpellomycetes</taxon>
        <taxon>Harpellales</taxon>
        <taxon>Legeriomycetaceae</taxon>
        <taxon>Smittium</taxon>
    </lineage>
</organism>